<keyword evidence="3" id="KW-1185">Reference proteome</keyword>
<dbReference type="Proteomes" id="UP000270856">
    <property type="component" value="Unassembled WGS sequence"/>
</dbReference>
<sequence>MKQIWVYIFIILYTFTLIRPIVPVIEYVVDYDYIATVLCINKEKPELQCNGQCHLSKKIAKTLPIKTKDKQPVLPAVEFDKYIISNHNTNQRVFKLFNFSKKLNFFLSKIGKTKNYITAVFQPPDFLV</sequence>
<comment type="caution">
    <text evidence="2">The sequence shown here is derived from an EMBL/GenBank/DDBJ whole genome shotgun (WGS) entry which is preliminary data.</text>
</comment>
<gene>
    <name evidence="2" type="ORF">EGM88_05535</name>
</gene>
<organism evidence="2 3">
    <name type="scientific">Aureibaculum marinum</name>
    <dbReference type="NCBI Taxonomy" id="2487930"/>
    <lineage>
        <taxon>Bacteria</taxon>
        <taxon>Pseudomonadati</taxon>
        <taxon>Bacteroidota</taxon>
        <taxon>Flavobacteriia</taxon>
        <taxon>Flavobacteriales</taxon>
        <taxon>Flavobacteriaceae</taxon>
        <taxon>Aureibaculum</taxon>
    </lineage>
</organism>
<proteinExistence type="predicted"/>
<reference evidence="2 3" key="1">
    <citation type="submission" date="2018-11" db="EMBL/GenBank/DDBJ databases">
        <title>Aureibaculum marinum gen. nov., sp. nov., a member of the family Flavobacteriaceae isolated from the Bohai Sea.</title>
        <authorList>
            <person name="Ji X."/>
        </authorList>
    </citation>
    <scope>NUCLEOTIDE SEQUENCE [LARGE SCALE GENOMIC DNA]</scope>
    <source>
        <strain evidence="2 3">BH-SD17</strain>
    </source>
</reference>
<keyword evidence="1" id="KW-0812">Transmembrane</keyword>
<evidence type="ECO:0000256" key="1">
    <source>
        <dbReference type="SAM" id="Phobius"/>
    </source>
</evidence>
<dbReference type="AlphaFoldDB" id="A0A3N4PGJ1"/>
<dbReference type="RefSeq" id="WP_123896970.1">
    <property type="nucleotide sequence ID" value="NZ_RPFJ01000006.1"/>
</dbReference>
<name>A0A3N4PGJ1_9FLAO</name>
<dbReference type="OrthoDB" id="980645at2"/>
<feature type="transmembrane region" description="Helical" evidence="1">
    <location>
        <begin position="6"/>
        <end position="29"/>
    </location>
</feature>
<dbReference type="EMBL" id="RPFJ01000006">
    <property type="protein sequence ID" value="RPD98653.1"/>
    <property type="molecule type" value="Genomic_DNA"/>
</dbReference>
<evidence type="ECO:0000313" key="3">
    <source>
        <dbReference type="Proteomes" id="UP000270856"/>
    </source>
</evidence>
<accession>A0A3N4PGJ1</accession>
<keyword evidence="1" id="KW-0472">Membrane</keyword>
<keyword evidence="1" id="KW-1133">Transmembrane helix</keyword>
<evidence type="ECO:0000313" key="2">
    <source>
        <dbReference type="EMBL" id="RPD98653.1"/>
    </source>
</evidence>
<protein>
    <submittedName>
        <fullName evidence="2">Uncharacterized protein</fullName>
    </submittedName>
</protein>